<dbReference type="Proteomes" id="UP000481043">
    <property type="component" value="Unassembled WGS sequence"/>
</dbReference>
<dbReference type="Gene3D" id="1.10.510.10">
    <property type="entry name" value="Transferase(Phosphotransferase) domain 1"/>
    <property type="match status" value="1"/>
</dbReference>
<protein>
    <submittedName>
        <fullName evidence="3">Protein kinase family protein</fullName>
    </submittedName>
</protein>
<dbReference type="SUPFAM" id="SSF56112">
    <property type="entry name" value="Protein kinase-like (PK-like)"/>
    <property type="match status" value="1"/>
</dbReference>
<keyword evidence="3" id="KW-0418">Kinase</keyword>
<accession>A0A6M0Q834</accession>
<dbReference type="InterPro" id="IPR011009">
    <property type="entry name" value="Kinase-like_dom_sf"/>
</dbReference>
<feature type="domain" description="Protein kinase" evidence="2">
    <location>
        <begin position="22"/>
        <end position="262"/>
    </location>
</feature>
<dbReference type="InterPro" id="IPR020635">
    <property type="entry name" value="Tyr_kinase_cat_dom"/>
</dbReference>
<evidence type="ECO:0000256" key="1">
    <source>
        <dbReference type="PROSITE-ProRule" id="PRU10141"/>
    </source>
</evidence>
<reference evidence="3 4" key="1">
    <citation type="submission" date="2020-02" db="EMBL/GenBank/DDBJ databases">
        <title>Bacillus aquiflavi sp. nov., isolated from yellow water of strong flavor Chinese baijiu in Yibin region of China.</title>
        <authorList>
            <person name="Xie J."/>
        </authorList>
    </citation>
    <scope>NUCLEOTIDE SEQUENCE [LARGE SCALE GENOMIC DNA]</scope>
    <source>
        <strain evidence="3 4">SA4</strain>
    </source>
</reference>
<keyword evidence="3" id="KW-0808">Transferase</keyword>
<keyword evidence="1" id="KW-0067">ATP-binding</keyword>
<dbReference type="Gene3D" id="3.30.200.20">
    <property type="entry name" value="Phosphorylase Kinase, domain 1"/>
    <property type="match status" value="1"/>
</dbReference>
<dbReference type="SMART" id="SM00219">
    <property type="entry name" value="TyrKc"/>
    <property type="match status" value="1"/>
</dbReference>
<dbReference type="AlphaFoldDB" id="A0A6M0Q834"/>
<evidence type="ECO:0000313" key="3">
    <source>
        <dbReference type="EMBL" id="NEY72525.1"/>
    </source>
</evidence>
<dbReference type="PANTHER" id="PTHR24347">
    <property type="entry name" value="SERINE/THREONINE-PROTEIN KINASE"/>
    <property type="match status" value="1"/>
</dbReference>
<evidence type="ECO:0000259" key="2">
    <source>
        <dbReference type="PROSITE" id="PS50011"/>
    </source>
</evidence>
<dbReference type="PROSITE" id="PS50011">
    <property type="entry name" value="PROTEIN_KINASE_DOM"/>
    <property type="match status" value="1"/>
</dbReference>
<sequence>MFNIRSFIEIPYKEGTILNKRFKIMKYIGKGSYGMVYQAFDQKTKQIVVVKQARNRKKKEREGYLQREAATLSSLHHHGIPAFIDFFQETKKSFLVMQWIKGDNVEDHIFRDGTQYTERESLHLLLKVLAIVKYLHDQQIIHRDLRIPNIIIDGEAVYIIDFGLSIRSSEKIEPKSLEGMTLEKRLYRAVHVTSDFYALGHFLLFLLYSSYKTNSSKEQSWEQELSIHPQTKHLVSMLLKEDSSFENVEEIIRDIKIILSQL</sequence>
<comment type="caution">
    <text evidence="3">The sequence shown here is derived from an EMBL/GenBank/DDBJ whole genome shotgun (WGS) entry which is preliminary data.</text>
</comment>
<keyword evidence="4" id="KW-1185">Reference proteome</keyword>
<dbReference type="PROSITE" id="PS00107">
    <property type="entry name" value="PROTEIN_KINASE_ATP"/>
    <property type="match status" value="1"/>
</dbReference>
<gene>
    <name evidence="3" type="ORF">G4D63_12380</name>
</gene>
<dbReference type="CDD" id="cd00180">
    <property type="entry name" value="PKc"/>
    <property type="match status" value="1"/>
</dbReference>
<dbReference type="InterPro" id="IPR000719">
    <property type="entry name" value="Prot_kinase_dom"/>
</dbReference>
<keyword evidence="1" id="KW-0547">Nucleotide-binding</keyword>
<dbReference type="Pfam" id="PF00069">
    <property type="entry name" value="Pkinase"/>
    <property type="match status" value="1"/>
</dbReference>
<feature type="binding site" evidence="1">
    <location>
        <position position="51"/>
    </location>
    <ligand>
        <name>ATP</name>
        <dbReference type="ChEBI" id="CHEBI:30616"/>
    </ligand>
</feature>
<evidence type="ECO:0000313" key="4">
    <source>
        <dbReference type="Proteomes" id="UP000481043"/>
    </source>
</evidence>
<dbReference type="RefSeq" id="WP_204559129.1">
    <property type="nucleotide sequence ID" value="NZ_JAFBEW010000004.1"/>
</dbReference>
<dbReference type="GO" id="GO:0005524">
    <property type="term" value="F:ATP binding"/>
    <property type="evidence" value="ECO:0007669"/>
    <property type="project" value="UniProtKB-UniRule"/>
</dbReference>
<organism evidence="3 4">
    <name type="scientific">Bacillus mesophilus</name>
    <dbReference type="NCBI Taxonomy" id="1808955"/>
    <lineage>
        <taxon>Bacteria</taxon>
        <taxon>Bacillati</taxon>
        <taxon>Bacillota</taxon>
        <taxon>Bacilli</taxon>
        <taxon>Bacillales</taxon>
        <taxon>Bacillaceae</taxon>
        <taxon>Bacillus</taxon>
    </lineage>
</organism>
<name>A0A6M0Q834_9BACI</name>
<dbReference type="GO" id="GO:0004713">
    <property type="term" value="F:protein tyrosine kinase activity"/>
    <property type="evidence" value="ECO:0007669"/>
    <property type="project" value="InterPro"/>
</dbReference>
<dbReference type="InterPro" id="IPR017441">
    <property type="entry name" value="Protein_kinase_ATP_BS"/>
</dbReference>
<proteinExistence type="predicted"/>
<dbReference type="EMBL" id="JAAIWM010000004">
    <property type="protein sequence ID" value="NEY72525.1"/>
    <property type="molecule type" value="Genomic_DNA"/>
</dbReference>